<accession>A0A4R7CX87</accession>
<reference evidence="2 3" key="1">
    <citation type="submission" date="2019-03" db="EMBL/GenBank/DDBJ databases">
        <title>Genomic Encyclopedia of Type Strains, Phase III (KMG-III): the genomes of soil and plant-associated and newly described type strains.</title>
        <authorList>
            <person name="Whitman W."/>
        </authorList>
    </citation>
    <scope>NUCLEOTIDE SEQUENCE [LARGE SCALE GENOMIC DNA]</scope>
    <source>
        <strain evidence="2 3">CGMCC 1.12801</strain>
    </source>
</reference>
<name>A0A4R7CX87_9SPHI</name>
<feature type="domain" description="Toxin SymE-like" evidence="1">
    <location>
        <begin position="33"/>
        <end position="67"/>
    </location>
</feature>
<dbReference type="OrthoDB" id="9803936at2"/>
<gene>
    <name evidence="2" type="ORF">B0I21_106169</name>
</gene>
<organism evidence="2 3">
    <name type="scientific">Sphingobacterium paludis</name>
    <dbReference type="NCBI Taxonomy" id="1476465"/>
    <lineage>
        <taxon>Bacteria</taxon>
        <taxon>Pseudomonadati</taxon>
        <taxon>Bacteroidota</taxon>
        <taxon>Sphingobacteriia</taxon>
        <taxon>Sphingobacteriales</taxon>
        <taxon>Sphingobacteriaceae</taxon>
        <taxon>Sphingobacterium</taxon>
    </lineage>
</organism>
<comment type="caution">
    <text evidence="2">The sequence shown here is derived from an EMBL/GenBank/DDBJ whole genome shotgun (WGS) entry which is preliminary data.</text>
</comment>
<evidence type="ECO:0000313" key="2">
    <source>
        <dbReference type="EMBL" id="TDS12311.1"/>
    </source>
</evidence>
<dbReference type="Proteomes" id="UP000294752">
    <property type="component" value="Unassembled WGS sequence"/>
</dbReference>
<dbReference type="EMBL" id="SNZV01000006">
    <property type="protein sequence ID" value="TDS12311.1"/>
    <property type="molecule type" value="Genomic_DNA"/>
</dbReference>
<dbReference type="AlphaFoldDB" id="A0A4R7CX87"/>
<proteinExistence type="predicted"/>
<dbReference type="GO" id="GO:0016070">
    <property type="term" value="P:RNA metabolic process"/>
    <property type="evidence" value="ECO:0007669"/>
    <property type="project" value="InterPro"/>
</dbReference>
<dbReference type="RefSeq" id="WP_133640944.1">
    <property type="nucleotide sequence ID" value="NZ_SNZV01000006.1"/>
</dbReference>
<sequence length="75" mass="8489">MKGLCKRTNDKFVTRRLKVSRKWAARDGVYGGYNPVITLTGKWLGDCGFKRGDALTLKVYQKKIIIEIETSPANL</sequence>
<evidence type="ECO:0000259" key="1">
    <source>
        <dbReference type="Pfam" id="PF08845"/>
    </source>
</evidence>
<evidence type="ECO:0000313" key="3">
    <source>
        <dbReference type="Proteomes" id="UP000294752"/>
    </source>
</evidence>
<dbReference type="GO" id="GO:0003723">
    <property type="term" value="F:RNA binding"/>
    <property type="evidence" value="ECO:0007669"/>
    <property type="project" value="InterPro"/>
</dbReference>
<protein>
    <submittedName>
        <fullName evidence="2">Type I toxin-antitoxin system toxin SymE</fullName>
    </submittedName>
</protein>
<dbReference type="InterPro" id="IPR014944">
    <property type="entry name" value="Toxin_SymE-like"/>
</dbReference>
<dbReference type="GO" id="GO:0005737">
    <property type="term" value="C:cytoplasm"/>
    <property type="evidence" value="ECO:0007669"/>
    <property type="project" value="InterPro"/>
</dbReference>
<dbReference type="GO" id="GO:0016788">
    <property type="term" value="F:hydrolase activity, acting on ester bonds"/>
    <property type="evidence" value="ECO:0007669"/>
    <property type="project" value="InterPro"/>
</dbReference>
<dbReference type="Pfam" id="PF08845">
    <property type="entry name" value="SymE_toxin"/>
    <property type="match status" value="1"/>
</dbReference>
<keyword evidence="3" id="KW-1185">Reference proteome</keyword>